<dbReference type="EMBL" id="NAJQ01000335">
    <property type="protein sequence ID" value="TKA71815.1"/>
    <property type="molecule type" value="Genomic_DNA"/>
</dbReference>
<evidence type="ECO:0000313" key="1">
    <source>
        <dbReference type="EMBL" id="TKA71815.1"/>
    </source>
</evidence>
<reference evidence="1 2" key="1">
    <citation type="submission" date="2017-03" db="EMBL/GenBank/DDBJ databases">
        <title>Genomes of endolithic fungi from Antarctica.</title>
        <authorList>
            <person name="Coleine C."/>
            <person name="Masonjones S."/>
            <person name="Stajich J.E."/>
        </authorList>
    </citation>
    <scope>NUCLEOTIDE SEQUENCE [LARGE SCALE GENOMIC DNA]</scope>
    <source>
        <strain evidence="1 2">CCFEE 5184</strain>
    </source>
</reference>
<accession>A0A4U0XBC8</accession>
<comment type="caution">
    <text evidence="1">The sequence shown here is derived from an EMBL/GenBank/DDBJ whole genome shotgun (WGS) entry which is preliminary data.</text>
</comment>
<protein>
    <submittedName>
        <fullName evidence="1">Uncharacterized protein</fullName>
    </submittedName>
</protein>
<dbReference type="AlphaFoldDB" id="A0A4U0XBC8"/>
<proteinExistence type="predicted"/>
<sequence>MPRINPIYYVDEFTIQLGFADTFDLRDKRVPPASIRSACPMAQKLKALMGKVKAGCGRLRASTRGLRSRSGSRVELVEVRVPEKSPREEAEELVALWRSRWVVEAAAEEAASA</sequence>
<keyword evidence="2" id="KW-1185">Reference proteome</keyword>
<dbReference type="OrthoDB" id="3930284at2759"/>
<name>A0A4U0XBC8_9PEZI</name>
<gene>
    <name evidence="1" type="ORF">B0A55_06913</name>
</gene>
<organism evidence="1 2">
    <name type="scientific">Friedmanniomyces simplex</name>
    <dbReference type="NCBI Taxonomy" id="329884"/>
    <lineage>
        <taxon>Eukaryota</taxon>
        <taxon>Fungi</taxon>
        <taxon>Dikarya</taxon>
        <taxon>Ascomycota</taxon>
        <taxon>Pezizomycotina</taxon>
        <taxon>Dothideomycetes</taxon>
        <taxon>Dothideomycetidae</taxon>
        <taxon>Mycosphaerellales</taxon>
        <taxon>Teratosphaeriaceae</taxon>
        <taxon>Friedmanniomyces</taxon>
    </lineage>
</organism>
<dbReference type="Proteomes" id="UP000309340">
    <property type="component" value="Unassembled WGS sequence"/>
</dbReference>
<evidence type="ECO:0000313" key="2">
    <source>
        <dbReference type="Proteomes" id="UP000309340"/>
    </source>
</evidence>